<feature type="domain" description="Ig-like" evidence="6">
    <location>
        <begin position="2057"/>
        <end position="2141"/>
    </location>
</feature>
<dbReference type="SUPFAM" id="SSF49373">
    <property type="entry name" value="Invasin/intimin cell-adhesion fragments"/>
    <property type="match status" value="2"/>
</dbReference>
<dbReference type="InterPro" id="IPR003343">
    <property type="entry name" value="Big_2"/>
</dbReference>
<reference evidence="7" key="1">
    <citation type="submission" date="2020-08" db="EMBL/GenBank/DDBJ databases">
        <title>Genome public.</title>
        <authorList>
            <person name="Liu C."/>
            <person name="Sun Q."/>
        </authorList>
    </citation>
    <scope>NUCLEOTIDE SEQUENCE</scope>
    <source>
        <strain evidence="7">NSJ-33</strain>
    </source>
</reference>
<dbReference type="InterPro" id="IPR000421">
    <property type="entry name" value="FA58C"/>
</dbReference>
<dbReference type="InterPro" id="IPR008979">
    <property type="entry name" value="Galactose-bd-like_sf"/>
</dbReference>
<dbReference type="CDD" id="cd00096">
    <property type="entry name" value="Ig"/>
    <property type="match status" value="1"/>
</dbReference>
<feature type="signal peptide" evidence="5">
    <location>
        <begin position="1"/>
        <end position="29"/>
    </location>
</feature>
<dbReference type="InterPro" id="IPR036179">
    <property type="entry name" value="Ig-like_dom_sf"/>
</dbReference>
<dbReference type="Pfam" id="PF19127">
    <property type="entry name" value="Choline_bind_3"/>
    <property type="match status" value="1"/>
</dbReference>
<evidence type="ECO:0000256" key="3">
    <source>
        <dbReference type="PROSITE-ProRule" id="PRU00591"/>
    </source>
</evidence>
<dbReference type="PROSITE" id="PS50835">
    <property type="entry name" value="IG_LIKE"/>
    <property type="match status" value="3"/>
</dbReference>
<dbReference type="Pfam" id="PF01473">
    <property type="entry name" value="Choline_bind_1"/>
    <property type="match status" value="3"/>
</dbReference>
<dbReference type="InterPro" id="IPR008964">
    <property type="entry name" value="Invasin/intimin_cell_adhesion"/>
</dbReference>
<dbReference type="PANTHER" id="PTHR13817:SF73">
    <property type="entry name" value="FIBRONECTIN TYPE-III DOMAIN-CONTAINING PROTEIN"/>
    <property type="match status" value="1"/>
</dbReference>
<gene>
    <name evidence="7" type="ORF">H8710_12620</name>
</gene>
<feature type="domain" description="Ig-like" evidence="6">
    <location>
        <begin position="439"/>
        <end position="538"/>
    </location>
</feature>
<dbReference type="Gene3D" id="2.60.120.260">
    <property type="entry name" value="Galactose-binding domain-like"/>
    <property type="match status" value="3"/>
</dbReference>
<evidence type="ECO:0000259" key="6">
    <source>
        <dbReference type="PROSITE" id="PS50835"/>
    </source>
</evidence>
<dbReference type="Gene3D" id="2.60.40.1080">
    <property type="match status" value="2"/>
</dbReference>
<feature type="region of interest" description="Disordered" evidence="4">
    <location>
        <begin position="224"/>
        <end position="256"/>
    </location>
</feature>
<evidence type="ECO:0000313" key="7">
    <source>
        <dbReference type="EMBL" id="MBC8560910.1"/>
    </source>
</evidence>
<evidence type="ECO:0000256" key="5">
    <source>
        <dbReference type="SAM" id="SignalP"/>
    </source>
</evidence>
<feature type="repeat" description="Cell wall-binding" evidence="3">
    <location>
        <begin position="48"/>
        <end position="67"/>
    </location>
</feature>
<feature type="compositionally biased region" description="Low complexity" evidence="4">
    <location>
        <begin position="235"/>
        <end position="245"/>
    </location>
</feature>
<dbReference type="PANTHER" id="PTHR13817">
    <property type="entry name" value="TITIN"/>
    <property type="match status" value="1"/>
</dbReference>
<dbReference type="Gene3D" id="2.60.40.10">
    <property type="entry name" value="Immunoglobulins"/>
    <property type="match status" value="4"/>
</dbReference>
<keyword evidence="5" id="KW-0732">Signal</keyword>
<dbReference type="EMBL" id="JACRSV010000005">
    <property type="protein sequence ID" value="MBC8560910.1"/>
    <property type="molecule type" value="Genomic_DNA"/>
</dbReference>
<keyword evidence="8" id="KW-1185">Reference proteome</keyword>
<feature type="compositionally biased region" description="Gly residues" evidence="4">
    <location>
        <begin position="246"/>
        <end position="256"/>
    </location>
</feature>
<dbReference type="SMART" id="SM00635">
    <property type="entry name" value="BID_2"/>
    <property type="match status" value="2"/>
</dbReference>
<dbReference type="Gene3D" id="2.10.270.10">
    <property type="entry name" value="Cholin Binding"/>
    <property type="match status" value="2"/>
</dbReference>
<evidence type="ECO:0000313" key="8">
    <source>
        <dbReference type="Proteomes" id="UP000610760"/>
    </source>
</evidence>
<name>A0A926I7E8_9FIRM</name>
<dbReference type="InterPro" id="IPR007110">
    <property type="entry name" value="Ig-like_dom"/>
</dbReference>
<feature type="domain" description="Ig-like" evidence="6">
    <location>
        <begin position="1771"/>
        <end position="1853"/>
    </location>
</feature>
<dbReference type="SMART" id="SM00409">
    <property type="entry name" value="IG"/>
    <property type="match status" value="4"/>
</dbReference>
<organism evidence="7 8">
    <name type="scientific">Fumia xinanensis</name>
    <dbReference type="NCBI Taxonomy" id="2763659"/>
    <lineage>
        <taxon>Bacteria</taxon>
        <taxon>Bacillati</taxon>
        <taxon>Bacillota</taxon>
        <taxon>Clostridia</taxon>
        <taxon>Eubacteriales</taxon>
        <taxon>Oscillospiraceae</taxon>
        <taxon>Fumia</taxon>
    </lineage>
</organism>
<feature type="repeat" description="Cell wall-binding" evidence="3">
    <location>
        <begin position="108"/>
        <end position="127"/>
    </location>
</feature>
<dbReference type="PROSITE" id="PS51170">
    <property type="entry name" value="CW"/>
    <property type="match status" value="4"/>
</dbReference>
<dbReference type="InterPro" id="IPR018337">
    <property type="entry name" value="Cell_wall/Cho-bd_repeat"/>
</dbReference>
<feature type="chain" id="PRO_5038055755" evidence="5">
    <location>
        <begin position="30"/>
        <end position="2298"/>
    </location>
</feature>
<dbReference type="Pfam" id="PF02368">
    <property type="entry name" value="Big_2"/>
    <property type="match status" value="2"/>
</dbReference>
<evidence type="ECO:0000256" key="1">
    <source>
        <dbReference type="ARBA" id="ARBA00022737"/>
    </source>
</evidence>
<dbReference type="InterPro" id="IPR013783">
    <property type="entry name" value="Ig-like_fold"/>
</dbReference>
<dbReference type="Proteomes" id="UP000610760">
    <property type="component" value="Unassembled WGS sequence"/>
</dbReference>
<dbReference type="SUPFAM" id="SSF48726">
    <property type="entry name" value="Immunoglobulin"/>
    <property type="match status" value="2"/>
</dbReference>
<protein>
    <submittedName>
        <fullName evidence="7">Ig-like domain-containing protein</fullName>
    </submittedName>
</protein>
<sequence>MNKKVLQKLTAITTAAVLAASIAPMSASAAWNKDANSNWSWTENGQKTTGWKMIHGNWYYFDGSGVMQTGWKFINGQWYYMDQSGAMKTGWQFINGEWYHLSASGAMTKGWYKEGSSWYHLNENGVMSRHWRKISNKWYHFNPSGQMSVGWINWKNNHYFSSKDGVMQTGLVQIDNKVYYFDEVTGELQTGRIKVGNLTYTFGEDGAATGALLPKAEIAFDANGNEKTPGGVISGGDTTTPSRPSGSGGSGGGGGSSYVEVQSVSLSKTSHIMYTGEDFLLTATVYPSNATDRRVTWISSDEEIATVSNGYVRALKEGTVTIKAIADTVEATCRIEIMSKGEEVKVTDITVTSTSGSNEVHVAETLQLQAAVTPANATNKAVNWSSSDNTVATVSTSGLVTAVKEGTATITATAADGSGVTGTFDVTVTKKPATESAKPTFTKDLDTAKSVTVGDSVTLSVTASASDGGKLTYQWYKGSTAISGATGASYTFTADKVGSESYKVVVTNTKDSLTPATATSKTCVVTTKAAPVQDVEITGFAAIDKVVVSEDEHLTTAALAAAKLPAKVTLQYDGGTVDVDATWACADYDAESTGDQTFTASYTLPAGYVDAVDPITVTAIVKLEVAQTTAPIPSQNLIAGVRPTIGIGIGYIAKDHHENSSDMSSPLLDETYDLLTDGVYPAADAVYNEADPESYKGTLYFNWFDQNGAADFTFQFEEKTFEQITLMFRNGTPWGTEAVNGVAEHIKVQAEIDGVWTDIYEGRENNTKGHTDIVLKTEDNKAITATGLKFWFYTWTDETIHKTTALSEIEVLANATDAAADGTLTGGSPVTPELTTIDYAATGTPVVKFVNGRNKADDLAKVTYADGKFTVAEDVTVFSFVDSGVAKQFTNTDGVWSEVTEISKSLIFGVPFTTDVKRDSFGYYSTTFDNPMFAYSLTDGVTPSTDTCNQFGYVTFAGTVLDGVSKDVCFNLENEVTFKQINLDLLKQTVWNDADGYPEHVTIEAKIGGTWATIGDVTGLDITGTDGTAKTLVFTAEEAITADGLRFTFYARQGNTKAVILTGIDVLADADGSAADGSLAAPNEVAEIPSITTDLEATKNVNVGDKVDFAVEAAVSDGGTLSYQWYKDGVAIKGATSNTYSFTAFAAETATYKVEVTNTKAGMLSSMATSTVCTVTVSSEFVNIAKGKPYTFSTESLNWANADDGIKLTDDITPNSTDYTAEGFVAVHTGDGVTTLDITIDLGSEMSFKQVAVDTLLSINGIKAIEKGSISYSSNGTDWTEMGKIDHTQTELGVETILVQSEALVTGRYVKLSYEDSNSWHGLAEIRVWGEAGETPPSDTSVDYTATGTVADISSDVTFADGKFSVPSTVSEFTFTDNGVSLKATKTDGSWTITGESLIYGVKADSNVTEGYGWEAAKPLPDNWQDWLTDGKAVINEGDISTSGRLTWGSVPAFQQEEGFVPTYTFELDPAKSFKQIRIGTVVIPKGDVVVATQPKSVKIELEKDGKWVTLFDNTDTPYTREDQNKVFVFSGDTDISGSKLRISTAVHGEVDAWPGTAINEIEVLANAATGALDGELKAPEAITSDNLIFGKAYTLDATSHTDNDDSNSGDPSKTKLTDGVRFADPIAYNDGNSVLFKADSGVNDIVLSYDFGKDITFKEINMGVLRISGWGIDGMSNLQIEANIDGEWKTIYNANPNNATLDGAEVVTGKNDYFVSSDPITASGLRFTMTKVTAFIVLDEIEVKAEPTAGATKTGDLVVPTAPVDTAATPTIDTDLEAAKTANVGDAVTFTVAASTTDSGTLSYQWYKDDVAIDGAIEATYTIDSVADIDAGSYKVVVTNTNGTATATATSTVCVLTVEAPVVSNNLLAGKTSTCAIPNGALAYWMSDGSGLSAVWNAKLTDGVISTATDPYDADWENILYLAGHDTAGYEADFTWTFDEASFEQVNIHTNLGDPWNAYANGNGQTDHVKIQAKINGTWVTIYEETGLKNDSNAPRKFVFTSDEPITATGLKVWLFAGNRDGVLPVAVSEIEALKTADGSAADGALVKPAVIAQTPSFTTDLSATKDAAMGDTITMSVVASVTDGGTITYQWFKNDVKINGATEASYTINNAQVSDGGNYRVVATNTVGEAVAFADSTVCYVSVKDPNNLAQGCSYTVTEGLSFSGNATNDGKKLTDGQIPGSTAYHDAGYMTAHNPNGTTADIIIDLGAVKSFREVSIDTLKGADGVHPLRTATIYCSETGEDWNELGKITNDEGAQAEGEVKTVSLAANGTAQYIKVTVEQANNWFNLAEIRVLA</sequence>
<keyword evidence="2" id="KW-0378">Hydrolase</keyword>
<keyword evidence="1" id="KW-0677">Repeat</keyword>
<dbReference type="InterPro" id="IPR003599">
    <property type="entry name" value="Ig_sub"/>
</dbReference>
<dbReference type="GO" id="GO:0016798">
    <property type="term" value="F:hydrolase activity, acting on glycosyl bonds"/>
    <property type="evidence" value="ECO:0007669"/>
    <property type="project" value="UniProtKB-KW"/>
</dbReference>
<dbReference type="InterPro" id="IPR050964">
    <property type="entry name" value="Striated_Muscle_Regulatory"/>
</dbReference>
<feature type="repeat" description="Cell wall-binding" evidence="3">
    <location>
        <begin position="68"/>
        <end position="87"/>
    </location>
</feature>
<dbReference type="RefSeq" id="WP_249296203.1">
    <property type="nucleotide sequence ID" value="NZ_JACRSV010000005.1"/>
</dbReference>
<comment type="caution">
    <text evidence="7">The sequence shown here is derived from an EMBL/GenBank/DDBJ whole genome shotgun (WGS) entry which is preliminary data.</text>
</comment>
<accession>A0A926I7E8</accession>
<dbReference type="SUPFAM" id="SSF69360">
    <property type="entry name" value="Cell wall binding repeat"/>
    <property type="match status" value="1"/>
</dbReference>
<dbReference type="SUPFAM" id="SSF49785">
    <property type="entry name" value="Galactose-binding domain-like"/>
    <property type="match status" value="2"/>
</dbReference>
<feature type="repeat" description="Cell wall-binding" evidence="3">
    <location>
        <begin position="88"/>
        <end position="107"/>
    </location>
</feature>
<evidence type="ECO:0000256" key="2">
    <source>
        <dbReference type="ARBA" id="ARBA00023295"/>
    </source>
</evidence>
<dbReference type="Pfam" id="PF00754">
    <property type="entry name" value="F5_F8_type_C"/>
    <property type="match status" value="1"/>
</dbReference>
<proteinExistence type="predicted"/>
<keyword evidence="2" id="KW-0326">Glycosidase</keyword>
<evidence type="ECO:0000256" key="4">
    <source>
        <dbReference type="SAM" id="MobiDB-lite"/>
    </source>
</evidence>